<evidence type="ECO:0000313" key="8">
    <source>
        <dbReference type="EMBL" id="CAE8605389.1"/>
    </source>
</evidence>
<feature type="region of interest" description="Disordered" evidence="5">
    <location>
        <begin position="23"/>
        <end position="42"/>
    </location>
</feature>
<dbReference type="GO" id="GO:0098542">
    <property type="term" value="P:defense response to other organism"/>
    <property type="evidence" value="ECO:0007669"/>
    <property type="project" value="InterPro"/>
</dbReference>
<reference evidence="8" key="1">
    <citation type="submission" date="2021-02" db="EMBL/GenBank/DDBJ databases">
        <authorList>
            <person name="Dougan E. K."/>
            <person name="Rhodes N."/>
            <person name="Thang M."/>
            <person name="Chan C."/>
        </authorList>
    </citation>
    <scope>NUCLEOTIDE SEQUENCE</scope>
</reference>
<comment type="subcellular location">
    <subcellularLocation>
        <location evidence="1">Membrane</location>
        <topology evidence="1">Single-pass membrane protein</topology>
    </subcellularLocation>
</comment>
<evidence type="ECO:0000256" key="2">
    <source>
        <dbReference type="ARBA" id="ARBA00022692"/>
    </source>
</evidence>
<gene>
    <name evidence="8" type="ORF">PGLA1383_LOCUS23505</name>
    <name evidence="9" type="ORF">PGLA2088_LOCUS5753</name>
</gene>
<sequence length="283" mass="30895">MRSPVFAPAAPVFRCPPVFRSMQAQNSEPEKEAEQRESNDILPESAAECEVNDVDVSAEAVSQSSDSIVTQEYGKSNHSLWRFRFQSRRGKRLCMGMSACGLVVLAALVTGVGLLWPRQPSWELQALEFDKDALSSLMDSFAGNGGGNSTIVFNLTTTVAIYNPNFVGVVAEPGRFLVLFNGKPMAVGLSDEVTVPAHNSFTMPVHVNIELSSAFAEEIGKDVTANSFEMHVTTQGYTQVLLPWLGMKVHCEVDCSIQAGVLKLLSDPVRIIESKSCDYSYSF</sequence>
<evidence type="ECO:0000256" key="6">
    <source>
        <dbReference type="SAM" id="Phobius"/>
    </source>
</evidence>
<keyword evidence="4 6" id="KW-0472">Membrane</keyword>
<evidence type="ECO:0000313" key="9">
    <source>
        <dbReference type="EMBL" id="CAE8647521.1"/>
    </source>
</evidence>
<comment type="caution">
    <text evidence="8">The sequence shown here is derived from an EMBL/GenBank/DDBJ whole genome shotgun (WGS) entry which is preliminary data.</text>
</comment>
<evidence type="ECO:0000313" key="10">
    <source>
        <dbReference type="Proteomes" id="UP000654075"/>
    </source>
</evidence>
<dbReference type="InterPro" id="IPR044839">
    <property type="entry name" value="NDR1-like"/>
</dbReference>
<proteinExistence type="predicted"/>
<dbReference type="Pfam" id="PF03168">
    <property type="entry name" value="LEA_2"/>
    <property type="match status" value="1"/>
</dbReference>
<dbReference type="AlphaFoldDB" id="A0A813F240"/>
<protein>
    <recommendedName>
        <fullName evidence="7">Late embryogenesis abundant protein LEA-2 subgroup domain-containing protein</fullName>
    </recommendedName>
</protein>
<name>A0A813F240_POLGL</name>
<evidence type="ECO:0000256" key="4">
    <source>
        <dbReference type="ARBA" id="ARBA00023136"/>
    </source>
</evidence>
<dbReference type="InterPro" id="IPR004864">
    <property type="entry name" value="LEA_2"/>
</dbReference>
<evidence type="ECO:0000256" key="1">
    <source>
        <dbReference type="ARBA" id="ARBA00004167"/>
    </source>
</evidence>
<dbReference type="EMBL" id="CAJNNW010005547">
    <property type="protein sequence ID" value="CAE8647521.1"/>
    <property type="molecule type" value="Genomic_DNA"/>
</dbReference>
<keyword evidence="10" id="KW-1185">Reference proteome</keyword>
<keyword evidence="3 6" id="KW-1133">Transmembrane helix</keyword>
<dbReference type="EMBL" id="CAJNNV010017781">
    <property type="protein sequence ID" value="CAE8605389.1"/>
    <property type="molecule type" value="Genomic_DNA"/>
</dbReference>
<evidence type="ECO:0000256" key="3">
    <source>
        <dbReference type="ARBA" id="ARBA00022989"/>
    </source>
</evidence>
<dbReference type="PANTHER" id="PTHR31234:SF2">
    <property type="entry name" value="OS05G0199100 PROTEIN"/>
    <property type="match status" value="1"/>
</dbReference>
<dbReference type="Gene3D" id="2.60.40.1820">
    <property type="match status" value="1"/>
</dbReference>
<dbReference type="Proteomes" id="UP000626109">
    <property type="component" value="Unassembled WGS sequence"/>
</dbReference>
<feature type="compositionally biased region" description="Basic and acidic residues" evidence="5">
    <location>
        <begin position="28"/>
        <end position="39"/>
    </location>
</feature>
<dbReference type="PANTHER" id="PTHR31234">
    <property type="entry name" value="LATE EMBRYOGENESIS ABUNDANT (LEA) HYDROXYPROLINE-RICH GLYCOPROTEIN FAMILY"/>
    <property type="match status" value="1"/>
</dbReference>
<evidence type="ECO:0000259" key="7">
    <source>
        <dbReference type="Pfam" id="PF03168"/>
    </source>
</evidence>
<organism evidence="8 10">
    <name type="scientific">Polarella glacialis</name>
    <name type="common">Dinoflagellate</name>
    <dbReference type="NCBI Taxonomy" id="89957"/>
    <lineage>
        <taxon>Eukaryota</taxon>
        <taxon>Sar</taxon>
        <taxon>Alveolata</taxon>
        <taxon>Dinophyceae</taxon>
        <taxon>Suessiales</taxon>
        <taxon>Suessiaceae</taxon>
        <taxon>Polarella</taxon>
    </lineage>
</organism>
<evidence type="ECO:0000256" key="5">
    <source>
        <dbReference type="SAM" id="MobiDB-lite"/>
    </source>
</evidence>
<feature type="transmembrane region" description="Helical" evidence="6">
    <location>
        <begin position="93"/>
        <end position="116"/>
    </location>
</feature>
<dbReference type="Proteomes" id="UP000654075">
    <property type="component" value="Unassembled WGS sequence"/>
</dbReference>
<keyword evidence="2 6" id="KW-0812">Transmembrane</keyword>
<dbReference type="GO" id="GO:0016020">
    <property type="term" value="C:membrane"/>
    <property type="evidence" value="ECO:0007669"/>
    <property type="project" value="UniProtKB-SubCell"/>
</dbReference>
<accession>A0A813F240</accession>
<feature type="domain" description="Late embryogenesis abundant protein LEA-2 subgroup" evidence="7">
    <location>
        <begin position="158"/>
        <end position="255"/>
    </location>
</feature>